<dbReference type="EMBL" id="MKEK01000001">
    <property type="protein sequence ID" value="OEY70626.1"/>
    <property type="molecule type" value="Genomic_DNA"/>
</dbReference>
<dbReference type="Gene3D" id="2.130.10.10">
    <property type="entry name" value="YVTN repeat-like/Quinoprotein amine dehydrogenase"/>
    <property type="match status" value="2"/>
</dbReference>
<dbReference type="PANTHER" id="PTHR44757:SF2">
    <property type="entry name" value="BIOFILM ARCHITECTURE MAINTENANCE PROTEIN MBAA"/>
    <property type="match status" value="1"/>
</dbReference>
<accession>A0A1E7Q911</accession>
<dbReference type="Pfam" id="PF07494">
    <property type="entry name" value="Reg_prop"/>
    <property type="match status" value="1"/>
</dbReference>
<dbReference type="Pfam" id="PF08447">
    <property type="entry name" value="PAS_3"/>
    <property type="match status" value="1"/>
</dbReference>
<dbReference type="SUPFAM" id="SSF63829">
    <property type="entry name" value="Calcium-dependent phosphotriesterase"/>
    <property type="match status" value="1"/>
</dbReference>
<dbReference type="InterPro" id="IPR013783">
    <property type="entry name" value="Ig-like_fold"/>
</dbReference>
<keyword evidence="2" id="KW-0472">Membrane</keyword>
<evidence type="ECO:0000259" key="3">
    <source>
        <dbReference type="PROSITE" id="PS50113"/>
    </source>
</evidence>
<dbReference type="Pfam" id="PF00563">
    <property type="entry name" value="EAL"/>
    <property type="match status" value="1"/>
</dbReference>
<dbReference type="PROSITE" id="PS50887">
    <property type="entry name" value="GGDEF"/>
    <property type="match status" value="1"/>
</dbReference>
<dbReference type="Gene3D" id="2.60.40.10">
    <property type="entry name" value="Immunoglobulins"/>
    <property type="match status" value="1"/>
</dbReference>
<organism evidence="6 7">
    <name type="scientific">Rheinheimera salexigens</name>
    <dbReference type="NCBI Taxonomy" id="1628148"/>
    <lineage>
        <taxon>Bacteria</taxon>
        <taxon>Pseudomonadati</taxon>
        <taxon>Pseudomonadota</taxon>
        <taxon>Gammaproteobacteria</taxon>
        <taxon>Chromatiales</taxon>
        <taxon>Chromatiaceae</taxon>
        <taxon>Rheinheimera</taxon>
    </lineage>
</organism>
<dbReference type="InterPro" id="IPR011047">
    <property type="entry name" value="Quinoprotein_ADH-like_sf"/>
</dbReference>
<dbReference type="STRING" id="1628148.BI198_14410"/>
<dbReference type="InterPro" id="IPR043128">
    <property type="entry name" value="Rev_trsase/Diguanyl_cyclase"/>
</dbReference>
<comment type="caution">
    <text evidence="6">The sequence shown here is derived from an EMBL/GenBank/DDBJ whole genome shotgun (WGS) entry which is preliminary data.</text>
</comment>
<dbReference type="SMART" id="SM00267">
    <property type="entry name" value="GGDEF"/>
    <property type="match status" value="1"/>
</dbReference>
<dbReference type="Proteomes" id="UP000242258">
    <property type="component" value="Unassembled WGS sequence"/>
</dbReference>
<dbReference type="InterPro" id="IPR011110">
    <property type="entry name" value="Reg_prop"/>
</dbReference>
<keyword evidence="2" id="KW-1133">Transmembrane helix</keyword>
<name>A0A1E7Q911_9GAMM</name>
<gene>
    <name evidence="6" type="ORF">BI198_14410</name>
</gene>
<feature type="domain" description="PAC" evidence="3">
    <location>
        <begin position="1037"/>
        <end position="1088"/>
    </location>
</feature>
<sequence>MLGEPVKNWRYIFFAVCCATIFVVNATTTPLLRALTPDQGLSQGSIRDLLIDDEGFLWLATNAGINRYDSNKVLQLSSTEYPLNEMAFVQILQDSQQRIWAAAEKNGIYLFDPELTKFELAIPLTTLNDNQQNARIISIAEYDKDHLLIIINDSLYLTSTHSSEASAFTVKQLFSLADFDIDNGWLRNAYVVDGNIYIGSINGVYYLDMKTGVATLLPHLTPAMLNDTPSRQLDQNHIKYLQIKQQRLWIGAVDGLYSIGVNEINSYVQQKTQYTPIQHLADYNIWQIHWQQDQALIATDQGLIEFTPADNRLKNVLRLTQSNAILYDENILDIAADDYGGYWLATRNDGAYYWHSRGQAIMQISKTADSQYSLSNEKVYAIATTSDTELWVGTNNGLNQIDLTTRKVTQHYVNPDVKTVLHSSTFGRVFPVTQDNKLWLVTGTGINYFDTKLNQLHVAPSITADDAKILKQAHNFTYGYQDYFYFATPDNFYRYNLTSSKLTPLANLSAVISPTEYGSILGMLRHGEKLLLSNADQLWTYDLQQQTAELVYQHQPYQPHLGRNADKMLIDDNNVIWVGFIGLGLLGFDGENLDLLHNPNKSTDSKIAYALQKDKAGNIWYSSHQGLSRFNPKTLHTENFTKADGLLSHEYNGSASTALADGRLVFGSMRGITIIEPEALATEEHQPKVIITALSTQTGDKRNIQGNLNQHRFTLSHQDLGIELHFSSMNFRDAHKMQYRFWLEGKQSLNFPLQNQHKVNFPQLSPGDYTFNVVAVSPTNGRESKVAQLFLKIEPAPWLSNWAIASYILLIMLITFIFFYTRLKQQRLVNSAHLKVQQSEQRLQQALASVDSGVWEWQASDDRVYASKVQTILGYATNRTPLTLTQHFDLIHPDDLDDFTSSWQRFMQQSDTNFDITYRLRHIEGNWLWFRVMGKAIRCENNDSVQRVLGTFSNITESRATSEKARLFGEAFQQTRDWVVIMNNQQRLVAANLSFTTAFGNMDQYLSTPKLHHLGISLSRRRFYTKLLQQMKIGEHWQGEEVVITPDGRERPTLINISVVGEQAEKAFYVLVFTDITEQKLAEEELRYLANYDALTGLPNRALLMDRIYHGIDLAKRAKKSLALCFIDLDRFKQINDSLGHDVGDLLLKEVSRRLTLTLRDCDSVARLGGDEFVVLLEGYKTEENISHIARKMLMIISEPMLLGTHTVGISPSIGIAVYPQDAITGTELLKHADVAMYHAKAAGRNNFQFFTAEMNEKAHMQLARETQLRQALQHDEFFNVYQPIIDSQSRKAVGAEVLLRWQTSDGMISPVDFIPLAEELRLIINMTQKLLERALADLKHWHDQGHKIYLSVNLSTQHLEQPALAEHTRLLLEKYQLSAEYLCYEVTESALMRDHESAIETMQALSDLGIKLALDDFGTGYSSLKYLKELPIDGIKIDRSFVKDIGIDVNDETIIDAILSMASSLGMYCIAEGVETEQQLAFFCQRDCALIQGFLFAKPMPSATLLQFLQSESEFATLD</sequence>
<evidence type="ECO:0000313" key="6">
    <source>
        <dbReference type="EMBL" id="OEY70626.1"/>
    </source>
</evidence>
<dbReference type="FunFam" id="3.30.70.270:FF:000001">
    <property type="entry name" value="Diguanylate cyclase domain protein"/>
    <property type="match status" value="1"/>
</dbReference>
<dbReference type="InterPro" id="IPR052155">
    <property type="entry name" value="Biofilm_reg_signaling"/>
</dbReference>
<dbReference type="InterPro" id="IPR000700">
    <property type="entry name" value="PAS-assoc_C"/>
</dbReference>
<dbReference type="SMART" id="SM00086">
    <property type="entry name" value="PAC"/>
    <property type="match status" value="2"/>
</dbReference>
<dbReference type="InterPro" id="IPR000160">
    <property type="entry name" value="GGDEF_dom"/>
</dbReference>
<evidence type="ECO:0000313" key="7">
    <source>
        <dbReference type="Proteomes" id="UP000242258"/>
    </source>
</evidence>
<protein>
    <submittedName>
        <fullName evidence="6">Diguanylate cyclase</fullName>
    </submittedName>
</protein>
<dbReference type="InterPro" id="IPR001633">
    <property type="entry name" value="EAL_dom"/>
</dbReference>
<dbReference type="GO" id="GO:0003824">
    <property type="term" value="F:catalytic activity"/>
    <property type="evidence" value="ECO:0007669"/>
    <property type="project" value="UniProtKB-ARBA"/>
</dbReference>
<dbReference type="Pfam" id="PF00990">
    <property type="entry name" value="GGDEF"/>
    <property type="match status" value="1"/>
</dbReference>
<keyword evidence="7" id="KW-1185">Reference proteome</keyword>
<dbReference type="SUPFAM" id="SSF55785">
    <property type="entry name" value="PYP-like sensor domain (PAS domain)"/>
    <property type="match status" value="2"/>
</dbReference>
<evidence type="ECO:0000256" key="1">
    <source>
        <dbReference type="ARBA" id="ARBA00001946"/>
    </source>
</evidence>
<dbReference type="InterPro" id="IPR035965">
    <property type="entry name" value="PAS-like_dom_sf"/>
</dbReference>
<dbReference type="CDD" id="cd00130">
    <property type="entry name" value="PAS"/>
    <property type="match status" value="1"/>
</dbReference>
<dbReference type="CDD" id="cd01949">
    <property type="entry name" value="GGDEF"/>
    <property type="match status" value="1"/>
</dbReference>
<keyword evidence="2" id="KW-0812">Transmembrane</keyword>
<dbReference type="CDD" id="cd01948">
    <property type="entry name" value="EAL"/>
    <property type="match status" value="1"/>
</dbReference>
<comment type="cofactor">
    <cofactor evidence="1">
        <name>Mg(2+)</name>
        <dbReference type="ChEBI" id="CHEBI:18420"/>
    </cofactor>
</comment>
<evidence type="ECO:0000259" key="4">
    <source>
        <dbReference type="PROSITE" id="PS50883"/>
    </source>
</evidence>
<dbReference type="SUPFAM" id="SSF50998">
    <property type="entry name" value="Quinoprotein alcohol dehydrogenase-like"/>
    <property type="match status" value="1"/>
</dbReference>
<feature type="domain" description="PAC" evidence="3">
    <location>
        <begin position="914"/>
        <end position="967"/>
    </location>
</feature>
<feature type="transmembrane region" description="Helical" evidence="2">
    <location>
        <begin position="798"/>
        <end position="820"/>
    </location>
</feature>
<dbReference type="InterPro" id="IPR035919">
    <property type="entry name" value="EAL_sf"/>
</dbReference>
<dbReference type="SUPFAM" id="SSF55073">
    <property type="entry name" value="Nucleotide cyclase"/>
    <property type="match status" value="1"/>
</dbReference>
<dbReference type="PROSITE" id="PS50883">
    <property type="entry name" value="EAL"/>
    <property type="match status" value="1"/>
</dbReference>
<dbReference type="InterPro" id="IPR001610">
    <property type="entry name" value="PAC"/>
</dbReference>
<dbReference type="NCBIfam" id="TIGR00229">
    <property type="entry name" value="sensory_box"/>
    <property type="match status" value="1"/>
</dbReference>
<dbReference type="Pfam" id="PF13426">
    <property type="entry name" value="PAS_9"/>
    <property type="match status" value="1"/>
</dbReference>
<feature type="domain" description="GGDEF" evidence="5">
    <location>
        <begin position="1120"/>
        <end position="1253"/>
    </location>
</feature>
<dbReference type="NCBIfam" id="TIGR00254">
    <property type="entry name" value="GGDEF"/>
    <property type="match status" value="1"/>
</dbReference>
<dbReference type="InterPro" id="IPR000014">
    <property type="entry name" value="PAS"/>
</dbReference>
<dbReference type="InterPro" id="IPR029787">
    <property type="entry name" value="Nucleotide_cyclase"/>
</dbReference>
<dbReference type="SUPFAM" id="SSF141868">
    <property type="entry name" value="EAL domain-like"/>
    <property type="match status" value="1"/>
</dbReference>
<reference evidence="7" key="1">
    <citation type="submission" date="2016-09" db="EMBL/GenBank/DDBJ databases">
        <authorList>
            <person name="Wan X."/>
            <person name="Hou S."/>
        </authorList>
    </citation>
    <scope>NUCLEOTIDE SEQUENCE [LARGE SCALE GENOMIC DNA]</scope>
    <source>
        <strain evidence="7">KH87</strain>
    </source>
</reference>
<dbReference type="Gene3D" id="3.30.70.270">
    <property type="match status" value="1"/>
</dbReference>
<dbReference type="InterPro" id="IPR013655">
    <property type="entry name" value="PAS_fold_3"/>
</dbReference>
<dbReference type="Gene3D" id="3.30.450.20">
    <property type="entry name" value="PAS domain"/>
    <property type="match status" value="2"/>
</dbReference>
<feature type="domain" description="EAL" evidence="4">
    <location>
        <begin position="1262"/>
        <end position="1514"/>
    </location>
</feature>
<dbReference type="SMART" id="SM00052">
    <property type="entry name" value="EAL"/>
    <property type="match status" value="1"/>
</dbReference>
<proteinExistence type="predicted"/>
<dbReference type="PROSITE" id="PS50113">
    <property type="entry name" value="PAC"/>
    <property type="match status" value="2"/>
</dbReference>
<evidence type="ECO:0000259" key="5">
    <source>
        <dbReference type="PROSITE" id="PS50887"/>
    </source>
</evidence>
<dbReference type="InterPro" id="IPR015943">
    <property type="entry name" value="WD40/YVTN_repeat-like_dom_sf"/>
</dbReference>
<dbReference type="Gene3D" id="3.20.20.450">
    <property type="entry name" value="EAL domain"/>
    <property type="match status" value="1"/>
</dbReference>
<dbReference type="PANTHER" id="PTHR44757">
    <property type="entry name" value="DIGUANYLATE CYCLASE DGCP"/>
    <property type="match status" value="1"/>
</dbReference>
<evidence type="ECO:0000256" key="2">
    <source>
        <dbReference type="SAM" id="Phobius"/>
    </source>
</evidence>